<feature type="domain" description="Peptidase S1" evidence="14">
    <location>
        <begin position="39"/>
        <end position="286"/>
    </location>
</feature>
<sequence length="577" mass="63945">MGRGQRCVVPLAGTLCLLLLAASSLAQTCGKRKAVAHLITHGAESKEGFWPWHVALWHNSGRQFSYACGGSILDQNMILTAAHCLVTSKGKIARERLLVQVGRSRLGLAGNRAQEHEAFELIVHPRYSTNSIDYDIALIRLATDITYTDYIQPVCLWKEDDDQQTIVNKLGTVIGFGFDETDQISETLREARIPVVSTNECLEKNSGGFASRLTTRMFCAGYRNGTGACNGDSGGGLFFNEGDTWYIRGIVSFTKPREDSNICDPKEYTVFMDVAKYLVWIAQYMRGTDGQPSIAPNDVDPKTALLPMDTCGANPYEGTDESTKPVLLGYPWTGLLEYSELGSREKKTICQATLISDLYLVTGAQCISSVPKRYTLASVRLGEYDKSTNTDCGLVNGQSVCSPPVQILRIESVKAHPAFNTPRYANDIALVRLRNRADTSQRNVKPICLPVTNELRSEKPKTYILTAWSTGTGGNVLERTLRDTVDSVECQTLYNTQIASLEKTSRQICIKQQQTDSTRCKFPTSAAPIQLVQRVQGKARYVLHGLLSFGPYKCTVYPDVYTNIISYVDWILNEIQE</sequence>
<dbReference type="VEuPathDB" id="VectorBase:AFAF000336"/>
<dbReference type="Proteomes" id="UP000075886">
    <property type="component" value="Unassembled WGS sequence"/>
</dbReference>
<dbReference type="FunFam" id="2.40.10.10:FF:000028">
    <property type="entry name" value="Serine protease easter"/>
    <property type="match status" value="1"/>
</dbReference>
<evidence type="ECO:0000256" key="13">
    <source>
        <dbReference type="SAM" id="SignalP"/>
    </source>
</evidence>
<evidence type="ECO:0000313" key="15">
    <source>
        <dbReference type="EnsemblMetazoa" id="AFAF000336-PA"/>
    </source>
</evidence>
<comment type="subcellular location">
    <subcellularLocation>
        <location evidence="1">Secreted</location>
    </subcellularLocation>
</comment>
<evidence type="ECO:0000256" key="10">
    <source>
        <dbReference type="ARBA" id="ARBA00023157"/>
    </source>
</evidence>
<dbReference type="PANTHER" id="PTHR24260">
    <property type="match status" value="1"/>
</dbReference>
<dbReference type="InterPro" id="IPR043504">
    <property type="entry name" value="Peptidase_S1_PA_chymotrypsin"/>
</dbReference>
<dbReference type="EnsemblMetazoa" id="AFAF000336-RA">
    <property type="protein sequence ID" value="AFAF000336-PA"/>
    <property type="gene ID" value="AFAF000336"/>
</dbReference>
<feature type="chain" id="PRO_5008132102" description="Peptidase S1 domain-containing protein" evidence="13">
    <location>
        <begin position="27"/>
        <end position="577"/>
    </location>
</feature>
<feature type="domain" description="Peptidase S1" evidence="14">
    <location>
        <begin position="315"/>
        <end position="576"/>
    </location>
</feature>
<keyword evidence="3" id="KW-0399">Innate immunity</keyword>
<evidence type="ECO:0000256" key="11">
    <source>
        <dbReference type="ARBA" id="ARBA00023180"/>
    </source>
</evidence>
<feature type="signal peptide" evidence="13">
    <location>
        <begin position="1"/>
        <end position="26"/>
    </location>
</feature>
<keyword evidence="4" id="KW-0645">Protease</keyword>
<dbReference type="PROSITE" id="PS50240">
    <property type="entry name" value="TRYPSIN_DOM"/>
    <property type="match status" value="2"/>
</dbReference>
<comment type="similarity">
    <text evidence="12">Belongs to the peptidase S1 family. CLIP subfamily.</text>
</comment>
<dbReference type="SMART" id="SM00020">
    <property type="entry name" value="Tryp_SPc"/>
    <property type="match status" value="2"/>
</dbReference>
<keyword evidence="9" id="KW-0865">Zymogen</keyword>
<dbReference type="InterPro" id="IPR009003">
    <property type="entry name" value="Peptidase_S1_PA"/>
</dbReference>
<dbReference type="EMBL" id="AXCN02000067">
    <property type="status" value="NOT_ANNOTATED_CDS"/>
    <property type="molecule type" value="Genomic_DNA"/>
</dbReference>
<dbReference type="PROSITE" id="PS00134">
    <property type="entry name" value="TRYPSIN_HIS"/>
    <property type="match status" value="1"/>
</dbReference>
<evidence type="ECO:0000256" key="5">
    <source>
        <dbReference type="ARBA" id="ARBA00022729"/>
    </source>
</evidence>
<evidence type="ECO:0000313" key="16">
    <source>
        <dbReference type="Proteomes" id="UP000075886"/>
    </source>
</evidence>
<dbReference type="STRING" id="69004.A0A182PZZ4"/>
<dbReference type="Gene3D" id="2.40.10.10">
    <property type="entry name" value="Trypsin-like serine proteases"/>
    <property type="match status" value="3"/>
</dbReference>
<keyword evidence="10" id="KW-1015">Disulfide bond</keyword>
<dbReference type="GO" id="GO:0045087">
    <property type="term" value="P:innate immune response"/>
    <property type="evidence" value="ECO:0007669"/>
    <property type="project" value="UniProtKB-KW"/>
</dbReference>
<reference evidence="16" key="1">
    <citation type="submission" date="2014-01" db="EMBL/GenBank/DDBJ databases">
        <title>The Genome Sequence of Anopheles farauti FAR1 (V2).</title>
        <authorList>
            <consortium name="The Broad Institute Genomics Platform"/>
            <person name="Neafsey D.E."/>
            <person name="Besansky N."/>
            <person name="Howell P."/>
            <person name="Walton C."/>
            <person name="Young S.K."/>
            <person name="Zeng Q."/>
            <person name="Gargeya S."/>
            <person name="Fitzgerald M."/>
            <person name="Haas B."/>
            <person name="Abouelleil A."/>
            <person name="Allen A.W."/>
            <person name="Alvarado L."/>
            <person name="Arachchi H.M."/>
            <person name="Berlin A.M."/>
            <person name="Chapman S.B."/>
            <person name="Gainer-Dewar J."/>
            <person name="Goldberg J."/>
            <person name="Griggs A."/>
            <person name="Gujja S."/>
            <person name="Hansen M."/>
            <person name="Howarth C."/>
            <person name="Imamovic A."/>
            <person name="Ireland A."/>
            <person name="Larimer J."/>
            <person name="McCowan C."/>
            <person name="Murphy C."/>
            <person name="Pearson M."/>
            <person name="Poon T.W."/>
            <person name="Priest M."/>
            <person name="Roberts A."/>
            <person name="Saif S."/>
            <person name="Shea T."/>
            <person name="Sisk P."/>
            <person name="Sykes S."/>
            <person name="Wortman J."/>
            <person name="Nusbaum C."/>
            <person name="Birren B."/>
        </authorList>
    </citation>
    <scope>NUCLEOTIDE SEQUENCE [LARGE SCALE GENOMIC DNA]</scope>
    <source>
        <strain evidence="16">FAR1</strain>
    </source>
</reference>
<dbReference type="CDD" id="cd00190">
    <property type="entry name" value="Tryp_SPc"/>
    <property type="match status" value="1"/>
</dbReference>
<dbReference type="GO" id="GO:0004252">
    <property type="term" value="F:serine-type endopeptidase activity"/>
    <property type="evidence" value="ECO:0007669"/>
    <property type="project" value="InterPro"/>
</dbReference>
<dbReference type="Pfam" id="PF00089">
    <property type="entry name" value="Trypsin"/>
    <property type="match status" value="2"/>
</dbReference>
<evidence type="ECO:0000256" key="9">
    <source>
        <dbReference type="ARBA" id="ARBA00023145"/>
    </source>
</evidence>
<dbReference type="PRINTS" id="PR00722">
    <property type="entry name" value="CHYMOTRYPSIN"/>
</dbReference>
<organism evidence="15 16">
    <name type="scientific">Anopheles farauti</name>
    <dbReference type="NCBI Taxonomy" id="69004"/>
    <lineage>
        <taxon>Eukaryota</taxon>
        <taxon>Metazoa</taxon>
        <taxon>Ecdysozoa</taxon>
        <taxon>Arthropoda</taxon>
        <taxon>Hexapoda</taxon>
        <taxon>Insecta</taxon>
        <taxon>Pterygota</taxon>
        <taxon>Neoptera</taxon>
        <taxon>Endopterygota</taxon>
        <taxon>Diptera</taxon>
        <taxon>Nematocera</taxon>
        <taxon>Culicoidea</taxon>
        <taxon>Culicidae</taxon>
        <taxon>Anophelinae</taxon>
        <taxon>Anopheles</taxon>
    </lineage>
</organism>
<dbReference type="AlphaFoldDB" id="A0A182PZZ4"/>
<keyword evidence="8" id="KW-0391">Immunity</keyword>
<keyword evidence="11" id="KW-0325">Glycoprotein</keyword>
<dbReference type="InterPro" id="IPR001254">
    <property type="entry name" value="Trypsin_dom"/>
</dbReference>
<dbReference type="GO" id="GO:0005576">
    <property type="term" value="C:extracellular region"/>
    <property type="evidence" value="ECO:0007669"/>
    <property type="project" value="UniProtKB-SubCell"/>
</dbReference>
<keyword evidence="5 13" id="KW-0732">Signal</keyword>
<reference evidence="15" key="2">
    <citation type="submission" date="2020-05" db="UniProtKB">
        <authorList>
            <consortium name="EnsemblMetazoa"/>
        </authorList>
    </citation>
    <scope>IDENTIFICATION</scope>
    <source>
        <strain evidence="15">FAR1</strain>
    </source>
</reference>
<evidence type="ECO:0000256" key="4">
    <source>
        <dbReference type="ARBA" id="ARBA00022670"/>
    </source>
</evidence>
<evidence type="ECO:0000256" key="3">
    <source>
        <dbReference type="ARBA" id="ARBA00022588"/>
    </source>
</evidence>
<evidence type="ECO:0000259" key="14">
    <source>
        <dbReference type="PROSITE" id="PS50240"/>
    </source>
</evidence>
<evidence type="ECO:0000256" key="12">
    <source>
        <dbReference type="ARBA" id="ARBA00024195"/>
    </source>
</evidence>
<dbReference type="SUPFAM" id="SSF50494">
    <property type="entry name" value="Trypsin-like serine proteases"/>
    <property type="match status" value="2"/>
</dbReference>
<dbReference type="InterPro" id="IPR018114">
    <property type="entry name" value="TRYPSIN_HIS"/>
</dbReference>
<dbReference type="InterPro" id="IPR051333">
    <property type="entry name" value="CLIP_Serine_Protease"/>
</dbReference>
<keyword evidence="6" id="KW-0378">Hydrolase</keyword>
<keyword evidence="7" id="KW-0720">Serine protease</keyword>
<keyword evidence="2" id="KW-0964">Secreted</keyword>
<protein>
    <recommendedName>
        <fullName evidence="14">Peptidase S1 domain-containing protein</fullName>
    </recommendedName>
</protein>
<keyword evidence="16" id="KW-1185">Reference proteome</keyword>
<accession>A0A182PZZ4</accession>
<name>A0A182PZZ4_9DIPT</name>
<dbReference type="InterPro" id="IPR001314">
    <property type="entry name" value="Peptidase_S1A"/>
</dbReference>
<evidence type="ECO:0000256" key="8">
    <source>
        <dbReference type="ARBA" id="ARBA00022859"/>
    </source>
</evidence>
<evidence type="ECO:0000256" key="1">
    <source>
        <dbReference type="ARBA" id="ARBA00004613"/>
    </source>
</evidence>
<evidence type="ECO:0000256" key="2">
    <source>
        <dbReference type="ARBA" id="ARBA00022525"/>
    </source>
</evidence>
<evidence type="ECO:0000256" key="6">
    <source>
        <dbReference type="ARBA" id="ARBA00022801"/>
    </source>
</evidence>
<dbReference type="GO" id="GO:0006508">
    <property type="term" value="P:proteolysis"/>
    <property type="evidence" value="ECO:0007669"/>
    <property type="project" value="UniProtKB-KW"/>
</dbReference>
<dbReference type="FunFam" id="2.40.10.10:FF:000146">
    <property type="entry name" value="Serine protease 53"/>
    <property type="match status" value="1"/>
</dbReference>
<evidence type="ECO:0000256" key="7">
    <source>
        <dbReference type="ARBA" id="ARBA00022825"/>
    </source>
</evidence>
<dbReference type="PANTHER" id="PTHR24260:SF136">
    <property type="entry name" value="GH08193P-RELATED"/>
    <property type="match status" value="1"/>
</dbReference>
<proteinExistence type="inferred from homology"/>